<proteinExistence type="predicted"/>
<dbReference type="EMBL" id="JAUSZT010000003">
    <property type="protein sequence ID" value="MDQ0997260.1"/>
    <property type="molecule type" value="Genomic_DNA"/>
</dbReference>
<accession>A0ABU0S948</accession>
<evidence type="ECO:0000313" key="1">
    <source>
        <dbReference type="EMBL" id="MDQ0997260.1"/>
    </source>
</evidence>
<name>A0ABU0S948_9HYPH</name>
<dbReference type="RefSeq" id="WP_115054313.1">
    <property type="nucleotide sequence ID" value="NZ_JAUSZT010000003.1"/>
</dbReference>
<reference evidence="1 2" key="1">
    <citation type="submission" date="2023-07" db="EMBL/GenBank/DDBJ databases">
        <title>Comparative genomics of wheat-associated soil bacteria to identify genetic determinants of phenazine resistance.</title>
        <authorList>
            <person name="Mouncey N."/>
        </authorList>
    </citation>
    <scope>NUCLEOTIDE SEQUENCE [LARGE SCALE GENOMIC DNA]</scope>
    <source>
        <strain evidence="1 2">W4I11</strain>
    </source>
</reference>
<evidence type="ECO:0000313" key="2">
    <source>
        <dbReference type="Proteomes" id="UP001237780"/>
    </source>
</evidence>
<keyword evidence="2" id="KW-1185">Reference proteome</keyword>
<comment type="caution">
    <text evidence="1">The sequence shown here is derived from an EMBL/GenBank/DDBJ whole genome shotgun (WGS) entry which is preliminary data.</text>
</comment>
<dbReference type="Proteomes" id="UP001237780">
    <property type="component" value="Unassembled WGS sequence"/>
</dbReference>
<evidence type="ECO:0008006" key="3">
    <source>
        <dbReference type="Google" id="ProtNLM"/>
    </source>
</evidence>
<sequence>MTSEQRCYVHTDKKSDGKWYYVVVIDGETGALMGPHDTEDQALAAGQKDLENLSINDDE</sequence>
<organism evidence="1 2">
    <name type="scientific">Phyllobacterium ifriqiyense</name>
    <dbReference type="NCBI Taxonomy" id="314238"/>
    <lineage>
        <taxon>Bacteria</taxon>
        <taxon>Pseudomonadati</taxon>
        <taxon>Pseudomonadota</taxon>
        <taxon>Alphaproteobacteria</taxon>
        <taxon>Hyphomicrobiales</taxon>
        <taxon>Phyllobacteriaceae</taxon>
        <taxon>Phyllobacterium</taxon>
    </lineage>
</organism>
<protein>
    <recommendedName>
        <fullName evidence="3">DUF1508 domain-containing protein</fullName>
    </recommendedName>
</protein>
<gene>
    <name evidence="1" type="ORF">QFZ34_002442</name>
</gene>